<comment type="cofactor">
    <cofactor evidence="1">
        <name>Ca(2+)</name>
        <dbReference type="ChEBI" id="CHEBI:29108"/>
    </cofactor>
</comment>
<dbReference type="AlphaFoldDB" id="A0A495WN71"/>
<proteinExistence type="inferred from homology"/>
<dbReference type="GO" id="GO:0004065">
    <property type="term" value="F:arylsulfatase activity"/>
    <property type="evidence" value="ECO:0007669"/>
    <property type="project" value="TreeGrafter"/>
</dbReference>
<keyword evidence="6" id="KW-0106">Calcium</keyword>
<gene>
    <name evidence="9" type="ORF">BC742_0310</name>
</gene>
<dbReference type="OrthoDB" id="9765065at2"/>
<dbReference type="SUPFAM" id="SSF53649">
    <property type="entry name" value="Alkaline phosphatase-like"/>
    <property type="match status" value="1"/>
</dbReference>
<evidence type="ECO:0000256" key="5">
    <source>
        <dbReference type="ARBA" id="ARBA00022801"/>
    </source>
</evidence>
<evidence type="ECO:0000259" key="8">
    <source>
        <dbReference type="Pfam" id="PF00884"/>
    </source>
</evidence>
<dbReference type="InterPro" id="IPR050738">
    <property type="entry name" value="Sulfatase"/>
</dbReference>
<dbReference type="Proteomes" id="UP000269493">
    <property type="component" value="Unassembled WGS sequence"/>
</dbReference>
<evidence type="ECO:0000256" key="3">
    <source>
        <dbReference type="ARBA" id="ARBA00022723"/>
    </source>
</evidence>
<reference evidence="9 10" key="1">
    <citation type="submission" date="2018-10" db="EMBL/GenBank/DDBJ databases">
        <title>Genomic Encyclopedia of Archaeal and Bacterial Type Strains, Phase II (KMG-II): from individual species to whole genera.</title>
        <authorList>
            <person name="Goeker M."/>
        </authorList>
    </citation>
    <scope>NUCLEOTIDE SEQUENCE [LARGE SCALE GENOMIC DNA]</scope>
    <source>
        <strain evidence="9 10">NSB1</strain>
    </source>
</reference>
<dbReference type="Pfam" id="PF00884">
    <property type="entry name" value="Sulfatase"/>
    <property type="match status" value="1"/>
</dbReference>
<dbReference type="Gene3D" id="3.30.1120.10">
    <property type="match status" value="1"/>
</dbReference>
<protein>
    <submittedName>
        <fullName evidence="9">Arylsulfatase A-like enzyme</fullName>
    </submittedName>
</protein>
<keyword evidence="10" id="KW-1185">Reference proteome</keyword>
<sequence length="511" mass="57930">MKFKSLACTGISFFSLLQPIVSLSATKQPNILFFMVDDMGWQDTSVPFADEKTLFNNLYETPNMERLARMGVKFTNAYAASVSSPSRCSLMTGANVLQHKVSNWTLHYDTPTDGNNEYFDFEWNWNGICPSNAVVQNYSHMFYAKMLPQILKENGYQTYIVGKAHFASRTTTAADPLTCGFDVNIGGHAAGAMGSYSGCRGYGADREDAEIWQVPMPNIDYYCKENIFLTEALTMEAKKLVNRALESDRPFFMYLSHYAVHTPFEKDMRFYDKYIKKGMCDREAQYASLIEGMDKSLGDMMDLFEEKGIAESTIIIFMSDNGGYSSSYREPNRNAPLRSGKGSLYEGGIREPMLIFWPGVTQPNSVNRSNVIIEDFFPTLLEMAQIENYSVPQRVDGVSMVKLLRSGAVEKNRALYFHYPNDWGERTGDAGRPSSAIIKGDWKLLFDYETRCTELYNLANDISEKHDLSENPLYDKIKENLSKDLSNRLRETKANMPVYKVSGIPCGYPDE</sequence>
<dbReference type="InterPro" id="IPR024607">
    <property type="entry name" value="Sulfatase_CS"/>
</dbReference>
<accession>A0A495WN71</accession>
<dbReference type="InterPro" id="IPR000917">
    <property type="entry name" value="Sulfatase_N"/>
</dbReference>
<keyword evidence="4" id="KW-0732">Signal</keyword>
<comment type="similarity">
    <text evidence="2">Belongs to the sulfatase family.</text>
</comment>
<dbReference type="GO" id="GO:0046872">
    <property type="term" value="F:metal ion binding"/>
    <property type="evidence" value="ECO:0007669"/>
    <property type="project" value="UniProtKB-KW"/>
</dbReference>
<evidence type="ECO:0000256" key="2">
    <source>
        <dbReference type="ARBA" id="ARBA00008779"/>
    </source>
</evidence>
<dbReference type="CDD" id="cd16144">
    <property type="entry name" value="ARS_like"/>
    <property type="match status" value="1"/>
</dbReference>
<evidence type="ECO:0000256" key="4">
    <source>
        <dbReference type="ARBA" id="ARBA00022729"/>
    </source>
</evidence>
<dbReference type="GeneID" id="92927465"/>
<evidence type="ECO:0000256" key="6">
    <source>
        <dbReference type="ARBA" id="ARBA00022837"/>
    </source>
</evidence>
<feature type="domain" description="Sulfatase N-terminal" evidence="8">
    <location>
        <begin position="29"/>
        <end position="385"/>
    </location>
</feature>
<feature type="modified residue" description="3-oxoalanine (Ser)" evidence="7">
    <location>
        <position position="83"/>
    </location>
</feature>
<comment type="PTM">
    <text evidence="7">The conversion to 3-oxoalanine (also known as C-formylglycine, FGly), of a serine or cysteine residue in prokaryotes and of a cysteine residue in eukaryotes, is critical for catalytic activity.</text>
</comment>
<dbReference type="PROSITE" id="PS00523">
    <property type="entry name" value="SULFATASE_1"/>
    <property type="match status" value="1"/>
</dbReference>
<keyword evidence="5" id="KW-0378">Hydrolase</keyword>
<dbReference type="Gene3D" id="3.40.720.10">
    <property type="entry name" value="Alkaline Phosphatase, subunit A"/>
    <property type="match status" value="1"/>
</dbReference>
<evidence type="ECO:0000313" key="10">
    <source>
        <dbReference type="Proteomes" id="UP000269493"/>
    </source>
</evidence>
<dbReference type="InterPro" id="IPR017850">
    <property type="entry name" value="Alkaline_phosphatase_core_sf"/>
</dbReference>
<name>A0A495WN71_9BACT</name>
<dbReference type="PANTHER" id="PTHR42693">
    <property type="entry name" value="ARYLSULFATASE FAMILY MEMBER"/>
    <property type="match status" value="1"/>
</dbReference>
<evidence type="ECO:0000256" key="7">
    <source>
        <dbReference type="PIRSR" id="PIRSR600917-52"/>
    </source>
</evidence>
<dbReference type="RefSeq" id="WP_022599351.1">
    <property type="nucleotide sequence ID" value="NZ_KI440778.1"/>
</dbReference>
<evidence type="ECO:0000256" key="1">
    <source>
        <dbReference type="ARBA" id="ARBA00001913"/>
    </source>
</evidence>
<evidence type="ECO:0000313" key="9">
    <source>
        <dbReference type="EMBL" id="RKT61268.1"/>
    </source>
</evidence>
<comment type="caution">
    <text evidence="9">The sequence shown here is derived from an EMBL/GenBank/DDBJ whole genome shotgun (WGS) entry which is preliminary data.</text>
</comment>
<dbReference type="PANTHER" id="PTHR42693:SF42">
    <property type="entry name" value="ARYLSULFATASE G"/>
    <property type="match status" value="1"/>
</dbReference>
<keyword evidence="3" id="KW-0479">Metal-binding</keyword>
<dbReference type="EMBL" id="RBXN01000001">
    <property type="protein sequence ID" value="RKT61268.1"/>
    <property type="molecule type" value="Genomic_DNA"/>
</dbReference>
<organism evidence="9 10">
    <name type="scientific">Coprobacter fastidiosus NSB1 = JCM 33896</name>
    <dbReference type="NCBI Taxonomy" id="1349822"/>
    <lineage>
        <taxon>Bacteria</taxon>
        <taxon>Pseudomonadati</taxon>
        <taxon>Bacteroidota</taxon>
        <taxon>Bacteroidia</taxon>
        <taxon>Bacteroidales</taxon>
        <taxon>Barnesiellaceae</taxon>
        <taxon>Coprobacter</taxon>
    </lineage>
</organism>